<reference evidence="18 19" key="1">
    <citation type="submission" date="2011-02" db="EMBL/GenBank/DDBJ databases">
        <title>Novel papillomavirus complete genomes isolated from humans and monkeys.</title>
        <authorList>
            <person name="Chen Z."/>
            <person name="Wood C.E."/>
            <person name="Burk R.D."/>
        </authorList>
    </citation>
    <scope>NUCLEOTIDE SEQUENCE [LARGE SCALE GENOMIC DNA]</scope>
    <source>
        <strain evidence="18">Mac2067.1</strain>
    </source>
</reference>
<dbReference type="GO" id="GO:0039502">
    <property type="term" value="P:symbiont-mediated suppression of host type I interferon-mediated signaling pathway"/>
    <property type="evidence" value="ECO:0007669"/>
    <property type="project" value="UniProtKB-UniRule"/>
</dbReference>
<proteinExistence type="inferred from homology"/>
<keyword evidence="8 16" id="KW-0862">Zinc</keyword>
<evidence type="ECO:0000256" key="4">
    <source>
        <dbReference type="ARBA" id="ARBA00022581"/>
    </source>
</evidence>
<evidence type="ECO:0000256" key="9">
    <source>
        <dbReference type="ARBA" id="ARBA00023015"/>
    </source>
</evidence>
<keyword evidence="4 16" id="KW-0945">Host-virus interaction</keyword>
<keyword evidence="6 16" id="KW-0479">Metal-binding</keyword>
<comment type="function">
    <text evidence="16">Plays a major role in the induction and maintenance of cellular transformation. E6 associates with host UBE3A/E6-AP ubiquitin-protein ligase and modulates its activity. Protects host keratinocytes from apoptosis by mediating the degradation of host BAK1. May also inhibit host immune response.</text>
</comment>
<keyword evidence="9 16" id="KW-0805">Transcription regulation</keyword>
<name>W5QK81_9PAPI</name>
<evidence type="ECO:0000256" key="11">
    <source>
        <dbReference type="ARBA" id="ARBA00023159"/>
    </source>
</evidence>
<evidence type="ECO:0000256" key="1">
    <source>
        <dbReference type="ARBA" id="ARBA00006346"/>
    </source>
</evidence>
<keyword evidence="13 16" id="KW-1035">Host cytoplasm</keyword>
<dbReference type="GO" id="GO:0030430">
    <property type="term" value="C:host cell cytoplasm"/>
    <property type="evidence" value="ECO:0007669"/>
    <property type="project" value="UniProtKB-SubCell"/>
</dbReference>
<sequence length="143" mass="16981">MLCAMADPVTIEDLCSELDLVAWDLQLTCIFCKCFLDYQDLCAFMYKDLRLKWQKGFPFGACQRCVLLQARVLAWRYQMRAAYAVTVEQDCRLPLSDIKIRCIVCAIPLRTEDKVRHVEENRRFIQTSGYWRGRCHYCWYTQL</sequence>
<dbReference type="InterPro" id="IPR038575">
    <property type="entry name" value="E6_sf"/>
</dbReference>
<evidence type="ECO:0000256" key="5">
    <source>
        <dbReference type="ARBA" id="ARBA00022632"/>
    </source>
</evidence>
<keyword evidence="10 16" id="KW-0238">DNA-binding</keyword>
<comment type="subcellular location">
    <subcellularLocation>
        <location evidence="16 17">Host cytoplasm</location>
    </subcellularLocation>
    <subcellularLocation>
        <location evidence="16 17">Host nucleus</location>
    </subcellularLocation>
</comment>
<keyword evidence="14 16" id="KW-0899">Viral immunoevasion</keyword>
<evidence type="ECO:0000256" key="2">
    <source>
        <dbReference type="ARBA" id="ARBA00022518"/>
    </source>
</evidence>
<dbReference type="GO" id="GO:0039648">
    <property type="term" value="P:symbiont-mediated perturbation of host ubiquitin-like protein modification"/>
    <property type="evidence" value="ECO:0007669"/>
    <property type="project" value="UniProtKB-UniRule"/>
</dbReference>
<dbReference type="GO" id="GO:0008270">
    <property type="term" value="F:zinc ion binding"/>
    <property type="evidence" value="ECO:0007669"/>
    <property type="project" value="UniProtKB-KW"/>
</dbReference>
<dbReference type="Proteomes" id="UP000098687">
    <property type="component" value="Segment"/>
</dbReference>
<evidence type="ECO:0000256" key="13">
    <source>
        <dbReference type="ARBA" id="ARBA00023200"/>
    </source>
</evidence>
<comment type="similarity">
    <text evidence="1 16 17">Belongs to the papillomaviridae E6 protein family.</text>
</comment>
<organism evidence="18 19">
    <name type="scientific">Saimiri sciureus papillomavirus 2</name>
    <dbReference type="NCBI Taxonomy" id="990305"/>
    <lineage>
        <taxon>Viruses</taxon>
        <taxon>Monodnaviria</taxon>
        <taxon>Shotokuvirae</taxon>
        <taxon>Cossaviricota</taxon>
        <taxon>Papovaviricetes</taxon>
        <taxon>Zurhausenvirales</taxon>
        <taxon>Papillomaviridae</taxon>
        <taxon>Firstpapillomavirinae</taxon>
        <taxon>Dyoomikronpapillomavirus</taxon>
        <taxon>Dyoomikronpapillomavirus 1</taxon>
    </lineage>
</organism>
<feature type="zinc finger region" evidence="16">
    <location>
        <begin position="102"/>
        <end position="138"/>
    </location>
</feature>
<dbReference type="GO" id="GO:0006355">
    <property type="term" value="P:regulation of DNA-templated transcription"/>
    <property type="evidence" value="ECO:0007669"/>
    <property type="project" value="UniProtKB-UniRule"/>
</dbReference>
<dbReference type="GO" id="GO:0052150">
    <property type="term" value="P:symbiont-mediated perturbation of host apoptosis"/>
    <property type="evidence" value="ECO:0007669"/>
    <property type="project" value="UniProtKB-KW"/>
</dbReference>
<evidence type="ECO:0000256" key="16">
    <source>
        <dbReference type="HAMAP-Rule" id="MF_04006"/>
    </source>
</evidence>
<evidence type="ECO:0000313" key="18">
    <source>
        <dbReference type="EMBL" id="AEA35061.1"/>
    </source>
</evidence>
<evidence type="ECO:0000256" key="14">
    <source>
        <dbReference type="ARBA" id="ARBA00023280"/>
    </source>
</evidence>
<evidence type="ECO:0000313" key="19">
    <source>
        <dbReference type="Proteomes" id="UP000098687"/>
    </source>
</evidence>
<protein>
    <recommendedName>
        <fullName evidence="16 17">Protein E6</fullName>
    </recommendedName>
</protein>
<keyword evidence="12 16" id="KW-0804">Transcription</keyword>
<dbReference type="GO" id="GO:0003677">
    <property type="term" value="F:DNA binding"/>
    <property type="evidence" value="ECO:0007669"/>
    <property type="project" value="UniProtKB-UniRule"/>
</dbReference>
<dbReference type="Gene3D" id="3.30.240.40">
    <property type="entry name" value="E6 early regulatory protein"/>
    <property type="match status" value="2"/>
</dbReference>
<keyword evidence="15 16" id="KW-1119">Modulation of host cell apoptosis by virus</keyword>
<dbReference type="GO" id="GO:0006351">
    <property type="term" value="P:DNA-templated transcription"/>
    <property type="evidence" value="ECO:0007669"/>
    <property type="project" value="UniProtKB-UniRule"/>
</dbReference>
<evidence type="ECO:0000256" key="8">
    <source>
        <dbReference type="ARBA" id="ARBA00022833"/>
    </source>
</evidence>
<evidence type="ECO:0000256" key="6">
    <source>
        <dbReference type="ARBA" id="ARBA00022723"/>
    </source>
</evidence>
<comment type="subunit">
    <text evidence="16">Forms homodimers. Interacts with ubiquitin-protein ligase UBE3A/E6-AP; this interaction stimulates UBE3A ubiquitin activity. Interacts with host BAK1.</text>
</comment>
<dbReference type="SUPFAM" id="SSF161229">
    <property type="entry name" value="E6 C-terminal domain-like"/>
    <property type="match status" value="2"/>
</dbReference>
<dbReference type="GO" id="GO:0042025">
    <property type="term" value="C:host cell nucleus"/>
    <property type="evidence" value="ECO:0007669"/>
    <property type="project" value="UniProtKB-SubCell"/>
</dbReference>
<dbReference type="InterPro" id="IPR001334">
    <property type="entry name" value="E6"/>
</dbReference>
<keyword evidence="3 16" id="KW-1048">Host nucleus</keyword>
<keyword evidence="5 16" id="KW-1090">Inhibition of host innate immune response by virus</keyword>
<keyword evidence="7 16" id="KW-0863">Zinc-finger</keyword>
<dbReference type="EMBL" id="JF304766">
    <property type="protein sequence ID" value="AEA35061.1"/>
    <property type="molecule type" value="Genomic_DNA"/>
</dbReference>
<feature type="short sequence motif" description="PDZ-binding domain" evidence="16">
    <location>
        <begin position="141"/>
        <end position="143"/>
    </location>
</feature>
<dbReference type="Pfam" id="PF00518">
    <property type="entry name" value="E6"/>
    <property type="match status" value="1"/>
</dbReference>
<gene>
    <name evidence="16 18" type="primary">E6</name>
</gene>
<evidence type="ECO:0000256" key="12">
    <source>
        <dbReference type="ARBA" id="ARBA00023163"/>
    </source>
</evidence>
<evidence type="ECO:0000256" key="15">
    <source>
        <dbReference type="ARBA" id="ARBA00023323"/>
    </source>
</evidence>
<evidence type="ECO:0000256" key="3">
    <source>
        <dbReference type="ARBA" id="ARBA00022562"/>
    </source>
</evidence>
<keyword evidence="11 16" id="KW-0010">Activator</keyword>
<evidence type="ECO:0000256" key="7">
    <source>
        <dbReference type="ARBA" id="ARBA00022771"/>
    </source>
</evidence>
<dbReference type="GO" id="GO:0052170">
    <property type="term" value="P:symbiont-mediated suppression of host innate immune response"/>
    <property type="evidence" value="ECO:0007669"/>
    <property type="project" value="UniProtKB-KW"/>
</dbReference>
<accession>W5QK81</accession>
<keyword evidence="2 16" id="KW-0244">Early protein</keyword>
<feature type="zinc finger region" evidence="16">
    <location>
        <begin position="29"/>
        <end position="65"/>
    </location>
</feature>
<evidence type="ECO:0000256" key="10">
    <source>
        <dbReference type="ARBA" id="ARBA00023125"/>
    </source>
</evidence>
<evidence type="ECO:0000256" key="17">
    <source>
        <dbReference type="RuleBase" id="RU363123"/>
    </source>
</evidence>
<dbReference type="HAMAP" id="MF_04006">
    <property type="entry name" value="HPV_E6"/>
    <property type="match status" value="1"/>
</dbReference>